<dbReference type="GeneID" id="59352092"/>
<sequence length="174" mass="19075">MLLCVSPRVLLTRLLRVAPRSQSTQTGLSTTNANLLASLDVLGRWVCPSSTWTAKMPLLVCDKTRQDKFSNSWTPPLPVLLRLQGTVNLAALLLLLSCYWLDNGAVVVPLLLLYFDSYNSCHLGLVITVHDQPLLGCGLELVTTGRFELSNLCSGTFFCRAQPPAHGGEPLLQR</sequence>
<dbReference type="RefSeq" id="XP_037214074.1">
    <property type="nucleotide sequence ID" value="XM_037369576.1"/>
</dbReference>
<organism evidence="1 2">
    <name type="scientific">Mycena indigotica</name>
    <dbReference type="NCBI Taxonomy" id="2126181"/>
    <lineage>
        <taxon>Eukaryota</taxon>
        <taxon>Fungi</taxon>
        <taxon>Dikarya</taxon>
        <taxon>Basidiomycota</taxon>
        <taxon>Agaricomycotina</taxon>
        <taxon>Agaricomycetes</taxon>
        <taxon>Agaricomycetidae</taxon>
        <taxon>Agaricales</taxon>
        <taxon>Marasmiineae</taxon>
        <taxon>Mycenaceae</taxon>
        <taxon>Mycena</taxon>
    </lineage>
</organism>
<protein>
    <submittedName>
        <fullName evidence="1">Uncharacterized protein</fullName>
    </submittedName>
</protein>
<evidence type="ECO:0000313" key="1">
    <source>
        <dbReference type="EMBL" id="KAF7290714.1"/>
    </source>
</evidence>
<reference evidence="1" key="1">
    <citation type="submission" date="2020-05" db="EMBL/GenBank/DDBJ databases">
        <title>Mycena genomes resolve the evolution of fungal bioluminescence.</title>
        <authorList>
            <person name="Tsai I.J."/>
        </authorList>
    </citation>
    <scope>NUCLEOTIDE SEQUENCE</scope>
    <source>
        <strain evidence="1">171206Taipei</strain>
    </source>
</reference>
<proteinExistence type="predicted"/>
<comment type="caution">
    <text evidence="1">The sequence shown here is derived from an EMBL/GenBank/DDBJ whole genome shotgun (WGS) entry which is preliminary data.</text>
</comment>
<evidence type="ECO:0000313" key="2">
    <source>
        <dbReference type="Proteomes" id="UP000636479"/>
    </source>
</evidence>
<accession>A0A8H6VR62</accession>
<dbReference type="EMBL" id="JACAZF010000014">
    <property type="protein sequence ID" value="KAF7290714.1"/>
    <property type="molecule type" value="Genomic_DNA"/>
</dbReference>
<gene>
    <name evidence="1" type="ORF">MIND_01312100</name>
</gene>
<name>A0A8H6VR62_9AGAR</name>
<dbReference type="Proteomes" id="UP000636479">
    <property type="component" value="Unassembled WGS sequence"/>
</dbReference>
<dbReference type="AlphaFoldDB" id="A0A8H6VR62"/>
<keyword evidence="2" id="KW-1185">Reference proteome</keyword>